<sequence>MLERLRRKRNPHTLLVGMQTGAATMENSMEIPQKTKNRTTIRSSHPTTGYLSKEPEVSNPKSPVHPNVYCSTVYNSQDVEATKCPSTDEWIKKMWYIYTMEYYSAAKQNKIIPFAITWMDLEGIMLSEISQREKDNLCMTPLI</sequence>
<evidence type="ECO:0000313" key="2">
    <source>
        <dbReference type="Ensembl" id="ENSECAP00000081486.1"/>
    </source>
</evidence>
<dbReference type="Proteomes" id="UP000002281">
    <property type="component" value="Chromosome 7"/>
</dbReference>
<proteinExistence type="predicted"/>
<protein>
    <recommendedName>
        <fullName evidence="4">DUF1725 domain-containing protein</fullName>
    </recommendedName>
</protein>
<evidence type="ECO:0000313" key="3">
    <source>
        <dbReference type="Proteomes" id="UP000002281"/>
    </source>
</evidence>
<feature type="region of interest" description="Disordered" evidence="1">
    <location>
        <begin position="34"/>
        <end position="63"/>
    </location>
</feature>
<organism evidence="2 3">
    <name type="scientific">Equus caballus</name>
    <name type="common">Horse</name>
    <dbReference type="NCBI Taxonomy" id="9796"/>
    <lineage>
        <taxon>Eukaryota</taxon>
        <taxon>Metazoa</taxon>
        <taxon>Chordata</taxon>
        <taxon>Craniata</taxon>
        <taxon>Vertebrata</taxon>
        <taxon>Euteleostomi</taxon>
        <taxon>Mammalia</taxon>
        <taxon>Eutheria</taxon>
        <taxon>Laurasiatheria</taxon>
        <taxon>Perissodactyla</taxon>
        <taxon>Equidae</taxon>
        <taxon>Equus</taxon>
    </lineage>
</organism>
<keyword evidence="3" id="KW-1185">Reference proteome</keyword>
<reference evidence="2" key="3">
    <citation type="submission" date="2025-09" db="UniProtKB">
        <authorList>
            <consortium name="Ensembl"/>
        </authorList>
    </citation>
    <scope>IDENTIFICATION</scope>
    <source>
        <strain evidence="2">Thoroughbred</strain>
    </source>
</reference>
<dbReference type="GeneTree" id="ENSGT01150000286925"/>
<evidence type="ECO:0008006" key="4">
    <source>
        <dbReference type="Google" id="ProtNLM"/>
    </source>
</evidence>
<reference evidence="2 3" key="1">
    <citation type="journal article" date="2009" name="Science">
        <title>Genome sequence, comparative analysis, and population genetics of the domestic horse.</title>
        <authorList>
            <consortium name="Broad Institute Genome Sequencing Platform"/>
            <consortium name="Broad Institute Whole Genome Assembly Team"/>
            <person name="Wade C.M."/>
            <person name="Giulotto E."/>
            <person name="Sigurdsson S."/>
            <person name="Zoli M."/>
            <person name="Gnerre S."/>
            <person name="Imsland F."/>
            <person name="Lear T.L."/>
            <person name="Adelson D.L."/>
            <person name="Bailey E."/>
            <person name="Bellone R.R."/>
            <person name="Bloecker H."/>
            <person name="Distl O."/>
            <person name="Edgar R.C."/>
            <person name="Garber M."/>
            <person name="Leeb T."/>
            <person name="Mauceli E."/>
            <person name="MacLeod J.N."/>
            <person name="Penedo M.C.T."/>
            <person name="Raison J.M."/>
            <person name="Sharpe T."/>
            <person name="Vogel J."/>
            <person name="Andersson L."/>
            <person name="Antczak D.F."/>
            <person name="Biagi T."/>
            <person name="Binns M.M."/>
            <person name="Chowdhary B.P."/>
            <person name="Coleman S.J."/>
            <person name="Della Valle G."/>
            <person name="Fryc S."/>
            <person name="Guerin G."/>
            <person name="Hasegawa T."/>
            <person name="Hill E.W."/>
            <person name="Jurka J."/>
            <person name="Kiialainen A."/>
            <person name="Lindgren G."/>
            <person name="Liu J."/>
            <person name="Magnani E."/>
            <person name="Mickelson J.R."/>
            <person name="Murray J."/>
            <person name="Nergadze S.G."/>
            <person name="Onofrio R."/>
            <person name="Pedroni S."/>
            <person name="Piras M.F."/>
            <person name="Raudsepp T."/>
            <person name="Rocchi M."/>
            <person name="Roeed K.H."/>
            <person name="Ryder O.A."/>
            <person name="Searle S."/>
            <person name="Skow L."/>
            <person name="Swinburne J.E."/>
            <person name="Syvaenen A.C."/>
            <person name="Tozaki T."/>
            <person name="Valberg S.J."/>
            <person name="Vaudin M."/>
            <person name="White J.R."/>
            <person name="Zody M.C."/>
            <person name="Lander E.S."/>
            <person name="Lindblad-Toh K."/>
        </authorList>
    </citation>
    <scope>NUCLEOTIDE SEQUENCE [LARGE SCALE GENOMIC DNA]</scope>
    <source>
        <strain evidence="2 3">Thoroughbred</strain>
    </source>
</reference>
<accession>A0A9L0T4L9</accession>
<reference evidence="2" key="2">
    <citation type="submission" date="2025-08" db="UniProtKB">
        <authorList>
            <consortium name="Ensembl"/>
        </authorList>
    </citation>
    <scope>IDENTIFICATION</scope>
    <source>
        <strain evidence="2">Thoroughbred</strain>
    </source>
</reference>
<feature type="compositionally biased region" description="Polar residues" evidence="1">
    <location>
        <begin position="38"/>
        <end position="50"/>
    </location>
</feature>
<evidence type="ECO:0000256" key="1">
    <source>
        <dbReference type="SAM" id="MobiDB-lite"/>
    </source>
</evidence>
<name>A0A9L0T4L9_HORSE</name>
<dbReference type="Ensembl" id="ENSECAT00000099752.1">
    <property type="protein sequence ID" value="ENSECAP00000081486.1"/>
    <property type="gene ID" value="ENSECAG00000053486.1"/>
</dbReference>
<dbReference type="AlphaFoldDB" id="A0A9L0T4L9"/>